<dbReference type="STRING" id="1117647.M5M_04685"/>
<dbReference type="PANTHER" id="PTHR38035:SF1">
    <property type="entry name" value="ANCILLARY SECYEG TRANSLOCON SUBUNIT"/>
    <property type="match status" value="1"/>
</dbReference>
<dbReference type="RefSeq" id="WP_015046317.1">
    <property type="nucleotide sequence ID" value="NC_018868.3"/>
</dbReference>
<evidence type="ECO:0000256" key="1">
    <source>
        <dbReference type="ARBA" id="ARBA00004167"/>
    </source>
</evidence>
<sequence>MSAHLTEEEQLEALKRWWSENGKSLVIAVVLGVGGYVGYNGWQDSRQQNAEIASAKYEEITELLRQQEALTDENKSTLSHLAQELKQGHADTFYGVQAAMLLAKQAVEANDLATAESELRWAESKADTANVKQLVNLRLGRVLLAQDKRDDALAIAQQTVGPAFKALYIELKADALAAKGDTAAASEAYQAALDALTPEQAGLAAGLRMKLNSLQPVAAGSL</sequence>
<gene>
    <name evidence="9" type="ordered locus">M5M_04685</name>
</gene>
<dbReference type="AlphaFoldDB" id="K4KGE5"/>
<keyword evidence="4" id="KW-0812">Transmembrane</keyword>
<dbReference type="GO" id="GO:0005886">
    <property type="term" value="C:plasma membrane"/>
    <property type="evidence" value="ECO:0007669"/>
    <property type="project" value="UniProtKB-SubCell"/>
</dbReference>
<organism evidence="9 10">
    <name type="scientific">Simiduia agarivorans (strain DSM 21679 / JCM 13881 / BCRC 17597 / SA1)</name>
    <dbReference type="NCBI Taxonomy" id="1117647"/>
    <lineage>
        <taxon>Bacteria</taxon>
        <taxon>Pseudomonadati</taxon>
        <taxon>Pseudomonadota</taxon>
        <taxon>Gammaproteobacteria</taxon>
        <taxon>Cellvibrionales</taxon>
        <taxon>Cellvibrionaceae</taxon>
        <taxon>Simiduia</taxon>
    </lineage>
</organism>
<evidence type="ECO:0000313" key="10">
    <source>
        <dbReference type="Proteomes" id="UP000000466"/>
    </source>
</evidence>
<dbReference type="HOGENOM" id="CLU_084785_1_1_6"/>
<dbReference type="GO" id="GO:0044877">
    <property type="term" value="F:protein-containing complex binding"/>
    <property type="evidence" value="ECO:0007669"/>
    <property type="project" value="InterPro"/>
</dbReference>
<evidence type="ECO:0000256" key="7">
    <source>
        <dbReference type="ARBA" id="ARBA00023186"/>
    </source>
</evidence>
<evidence type="ECO:0000256" key="2">
    <source>
        <dbReference type="ARBA" id="ARBA00004236"/>
    </source>
</evidence>
<keyword evidence="7" id="KW-0143">Chaperone</keyword>
<reference evidence="9 10" key="1">
    <citation type="journal article" date="2013" name="Genome Announc.">
        <title>Complete genome sequence of Simiduia agarivorans SA1(T), a marine bacterium able to degrade a variety of polysaccharides.</title>
        <authorList>
            <person name="Lin S.Y."/>
            <person name="Shieh W.Y."/>
            <person name="Chen J.S."/>
            <person name="Tang S.L."/>
        </authorList>
    </citation>
    <scope>NUCLEOTIDE SEQUENCE [LARGE SCALE GENOMIC DNA]</scope>
    <source>
        <strain evidence="10">DSM 21679 / JCM 13881 / BCRC 17597 / SA1</strain>
    </source>
</reference>
<keyword evidence="10" id="KW-1185">Reference proteome</keyword>
<protein>
    <recommendedName>
        <fullName evidence="8">Ancillary SecYEG translocon subunit/Cell division coordinator CpoB TPR domain-containing protein</fullName>
    </recommendedName>
</protein>
<dbReference type="InterPro" id="IPR026039">
    <property type="entry name" value="YfgM"/>
</dbReference>
<comment type="subcellular location">
    <subcellularLocation>
        <location evidence="2">Cell membrane</location>
    </subcellularLocation>
    <subcellularLocation>
        <location evidence="1">Membrane</location>
        <topology evidence="1">Single-pass membrane protein</topology>
    </subcellularLocation>
</comment>
<evidence type="ECO:0000256" key="6">
    <source>
        <dbReference type="ARBA" id="ARBA00023136"/>
    </source>
</evidence>
<keyword evidence="3" id="KW-1003">Cell membrane</keyword>
<dbReference type="KEGG" id="saga:M5M_04685"/>
<dbReference type="PANTHER" id="PTHR38035">
    <property type="entry name" value="UPF0070 PROTEIN YFGM"/>
    <property type="match status" value="1"/>
</dbReference>
<dbReference type="eggNOG" id="COG2976">
    <property type="taxonomic scope" value="Bacteria"/>
</dbReference>
<dbReference type="Pfam" id="PF09976">
    <property type="entry name" value="TPR_21"/>
    <property type="match status" value="1"/>
</dbReference>
<evidence type="ECO:0000313" key="9">
    <source>
        <dbReference type="EMBL" id="AFU98144.1"/>
    </source>
</evidence>
<dbReference type="Proteomes" id="UP000000466">
    <property type="component" value="Chromosome"/>
</dbReference>
<dbReference type="PIRSF" id="PIRSF006170">
    <property type="entry name" value="YfgM"/>
    <property type="match status" value="1"/>
</dbReference>
<evidence type="ECO:0000259" key="8">
    <source>
        <dbReference type="Pfam" id="PF09976"/>
    </source>
</evidence>
<evidence type="ECO:0000256" key="3">
    <source>
        <dbReference type="ARBA" id="ARBA00022475"/>
    </source>
</evidence>
<evidence type="ECO:0000256" key="5">
    <source>
        <dbReference type="ARBA" id="ARBA00022989"/>
    </source>
</evidence>
<dbReference type="EMBL" id="CP003746">
    <property type="protein sequence ID" value="AFU98144.1"/>
    <property type="molecule type" value="Genomic_DNA"/>
</dbReference>
<feature type="domain" description="Ancillary SecYEG translocon subunit/Cell division coordinator CpoB TPR" evidence="8">
    <location>
        <begin position="15"/>
        <end position="215"/>
    </location>
</feature>
<dbReference type="InterPro" id="IPR018704">
    <property type="entry name" value="SecYEG/CpoB_TPR"/>
</dbReference>
<accession>K4KGE5</accession>
<dbReference type="OrthoDB" id="9789675at2"/>
<proteinExistence type="predicted"/>
<evidence type="ECO:0000256" key="4">
    <source>
        <dbReference type="ARBA" id="ARBA00022692"/>
    </source>
</evidence>
<keyword evidence="6" id="KW-0472">Membrane</keyword>
<name>K4KGE5_SIMAS</name>
<keyword evidence="5" id="KW-1133">Transmembrane helix</keyword>